<dbReference type="PANTHER" id="PTHR43649">
    <property type="entry name" value="ARABINOSE-BINDING PROTEIN-RELATED"/>
    <property type="match status" value="1"/>
</dbReference>
<proteinExistence type="inferred from homology"/>
<protein>
    <submittedName>
        <fullName evidence="6">Extracellular solute-binding protein</fullName>
    </submittedName>
</protein>
<keyword evidence="4 5" id="KW-0732">Signal</keyword>
<dbReference type="GO" id="GO:0030313">
    <property type="term" value="C:cell envelope"/>
    <property type="evidence" value="ECO:0007669"/>
    <property type="project" value="UniProtKB-SubCell"/>
</dbReference>
<dbReference type="SUPFAM" id="SSF53850">
    <property type="entry name" value="Periplasmic binding protein-like II"/>
    <property type="match status" value="1"/>
</dbReference>
<keyword evidence="3" id="KW-0813">Transport</keyword>
<dbReference type="Pfam" id="PF01547">
    <property type="entry name" value="SBP_bac_1"/>
    <property type="match status" value="1"/>
</dbReference>
<evidence type="ECO:0000256" key="2">
    <source>
        <dbReference type="ARBA" id="ARBA00008520"/>
    </source>
</evidence>
<dbReference type="Proteomes" id="UP000095558">
    <property type="component" value="Unassembled WGS sequence"/>
</dbReference>
<accession>A0A174IKG3</accession>
<comment type="subcellular location">
    <subcellularLocation>
        <location evidence="1">Cell envelope</location>
    </subcellularLocation>
</comment>
<evidence type="ECO:0000256" key="5">
    <source>
        <dbReference type="SAM" id="SignalP"/>
    </source>
</evidence>
<dbReference type="InterPro" id="IPR050490">
    <property type="entry name" value="Bact_solute-bd_prot1"/>
</dbReference>
<dbReference type="RefSeq" id="WP_055277954.1">
    <property type="nucleotide sequence ID" value="NZ_CYZV01000067.1"/>
</dbReference>
<evidence type="ECO:0000313" key="7">
    <source>
        <dbReference type="Proteomes" id="UP000095558"/>
    </source>
</evidence>
<dbReference type="AlphaFoldDB" id="A0A174IKG3"/>
<feature type="chain" id="PRO_5038397566" evidence="5">
    <location>
        <begin position="21"/>
        <end position="457"/>
    </location>
</feature>
<evidence type="ECO:0000256" key="3">
    <source>
        <dbReference type="ARBA" id="ARBA00022448"/>
    </source>
</evidence>
<dbReference type="InterPro" id="IPR022387">
    <property type="entry name" value="Bind_CPR0540"/>
</dbReference>
<dbReference type="NCBIfam" id="TIGR03850">
    <property type="entry name" value="bind_CPR_0540"/>
    <property type="match status" value="1"/>
</dbReference>
<dbReference type="EMBL" id="CYZV01000067">
    <property type="protein sequence ID" value="CUO85500.1"/>
    <property type="molecule type" value="Genomic_DNA"/>
</dbReference>
<sequence length="457" mass="50051">MKFKKLSMILSALMVATLFAGCGSSTSSKEGETDEEAATSATEETVLKIAALDGGRGVEHWNKLAEKFEESHEGVTVELTAASNLEEIIRPQIQGGNVPDLIYLATGRPEALTETFINEQALHDLTNVMNMTVPGEDVTVKDKILPGFLETSSTAPYGDGKVYLAPLFYSPTGLFYNKGLFEEKGYEVPKTWDEFFALGDKAKSEGIYLFAYPTAGYFDSVMPAMLAASGGIEAFNKAMNYEEGFWTSDDATRVLEIIAKLKDYTEPSVVANANGDNFKKNQQLILDNKALFIPNGDWLPSEMEDAPRADGFEWGFSAYPAFEDGGDMYSYNYFEQMYIPADAANTSLAEEFMAYMYSDEAVGIIAELGKSVVPVEGAIDIASKYLDDLQIEMLSVYDNGAKPVMGGFAATEPVEGLVWNDSYILIIDSIMNGTKTVEDWQTALTSASDKLREAIIK</sequence>
<dbReference type="OrthoDB" id="94797at2"/>
<name>A0A174IKG3_9CLOT</name>
<comment type="similarity">
    <text evidence="2">Belongs to the bacterial solute-binding protein 1 family.</text>
</comment>
<dbReference type="PROSITE" id="PS51257">
    <property type="entry name" value="PROKAR_LIPOPROTEIN"/>
    <property type="match status" value="1"/>
</dbReference>
<reference evidence="6 7" key="1">
    <citation type="submission" date="2015-09" db="EMBL/GenBank/DDBJ databases">
        <authorList>
            <consortium name="Pathogen Informatics"/>
        </authorList>
    </citation>
    <scope>NUCLEOTIDE SEQUENCE [LARGE SCALE GENOMIC DNA]</scope>
    <source>
        <strain evidence="6 7">2789STDY5834855</strain>
    </source>
</reference>
<evidence type="ECO:0000313" key="6">
    <source>
        <dbReference type="EMBL" id="CUO85500.1"/>
    </source>
</evidence>
<dbReference type="InterPro" id="IPR006059">
    <property type="entry name" value="SBP"/>
</dbReference>
<organism evidence="6 7">
    <name type="scientific">Clostridium disporicum</name>
    <dbReference type="NCBI Taxonomy" id="84024"/>
    <lineage>
        <taxon>Bacteria</taxon>
        <taxon>Bacillati</taxon>
        <taxon>Bacillota</taxon>
        <taxon>Clostridia</taxon>
        <taxon>Eubacteriales</taxon>
        <taxon>Clostridiaceae</taxon>
        <taxon>Clostridium</taxon>
    </lineage>
</organism>
<dbReference type="Gene3D" id="3.40.190.10">
    <property type="entry name" value="Periplasmic binding protein-like II"/>
    <property type="match status" value="1"/>
</dbReference>
<gene>
    <name evidence="6" type="ORF">ERS852470_03560</name>
</gene>
<feature type="signal peptide" evidence="5">
    <location>
        <begin position="1"/>
        <end position="20"/>
    </location>
</feature>
<evidence type="ECO:0000256" key="1">
    <source>
        <dbReference type="ARBA" id="ARBA00004196"/>
    </source>
</evidence>
<dbReference type="PANTHER" id="PTHR43649:SF31">
    <property type="entry name" value="SN-GLYCEROL-3-PHOSPHATE-BINDING PERIPLASMIC PROTEIN UGPB"/>
    <property type="match status" value="1"/>
</dbReference>
<evidence type="ECO:0000256" key="4">
    <source>
        <dbReference type="ARBA" id="ARBA00022729"/>
    </source>
</evidence>